<feature type="domain" description="SAP" evidence="4">
    <location>
        <begin position="13"/>
        <end position="47"/>
    </location>
</feature>
<evidence type="ECO:0000259" key="4">
    <source>
        <dbReference type="PROSITE" id="PS50800"/>
    </source>
</evidence>
<evidence type="ECO:0000313" key="5">
    <source>
        <dbReference type="EMBL" id="TGZ72830.1"/>
    </source>
</evidence>
<feature type="compositionally biased region" description="Polar residues" evidence="3">
    <location>
        <begin position="139"/>
        <end position="148"/>
    </location>
</feature>
<feature type="compositionally biased region" description="Polar residues" evidence="3">
    <location>
        <begin position="119"/>
        <end position="128"/>
    </location>
</feature>
<comment type="similarity">
    <text evidence="2">Belongs to the SAP domain-containing ribonucleoprotein family.</text>
</comment>
<accession>A0A4S2M8P2</accession>
<proteinExistence type="inferred from homology"/>
<keyword evidence="6" id="KW-1185">Reference proteome</keyword>
<keyword evidence="1" id="KW-0597">Phosphoprotein</keyword>
<dbReference type="SUPFAM" id="SSF68906">
    <property type="entry name" value="SAP domain"/>
    <property type="match status" value="1"/>
</dbReference>
<gene>
    <name evidence="5" type="ORF">CRM22_001848</name>
</gene>
<feature type="region of interest" description="Disordered" evidence="3">
    <location>
        <begin position="98"/>
        <end position="148"/>
    </location>
</feature>
<evidence type="ECO:0000256" key="3">
    <source>
        <dbReference type="SAM" id="MobiDB-lite"/>
    </source>
</evidence>
<evidence type="ECO:0000256" key="2">
    <source>
        <dbReference type="ARBA" id="ARBA00046328"/>
    </source>
</evidence>
<feature type="region of interest" description="Disordered" evidence="3">
    <location>
        <begin position="265"/>
        <end position="286"/>
    </location>
</feature>
<comment type="caution">
    <text evidence="5">The sequence shown here is derived from an EMBL/GenBank/DDBJ whole genome shotgun (WGS) entry which is preliminary data.</text>
</comment>
<evidence type="ECO:0000313" key="6">
    <source>
        <dbReference type="Proteomes" id="UP000308267"/>
    </source>
</evidence>
<dbReference type="InterPro" id="IPR052240">
    <property type="entry name" value="SAP_domain_ribonucleoprotein"/>
</dbReference>
<dbReference type="AlphaFoldDB" id="A0A4S2M8P2"/>
<dbReference type="OrthoDB" id="6251567at2759"/>
<sequence length="315" mass="33703">MMGDSNVTTAEELTKLKLAELRKLCKKHDLLTTGTKLELISRLIDNQGENFTILQPGDEAKLLGDDVDEESIPFNLSDAAALDSLDKLDNDDDLINIRTTSDAKPSQPSGQPKAIGSKRTVSSLSESSACPVPEKSKAVESTQSNSDISTAKTVISLASSDQSPAMSETDCLNARAVRFGLQRPAGAGAALTDDKLAARARRFGLPVNENRSTSTTGGIRAVTGPSIDAELLRKRAERFGEVTSPIVDKLTEEERRANRLARFGSVTSPGPSQTITVSSTGATSDEERKAARALKFGLVSDEDKLLKRKARFGLV</sequence>
<dbReference type="PANTHER" id="PTHR46551:SF1">
    <property type="entry name" value="SAP DOMAIN-CONTAINING RIBONUCLEOPROTEIN"/>
    <property type="match status" value="1"/>
</dbReference>
<dbReference type="PROSITE" id="PS50800">
    <property type="entry name" value="SAP"/>
    <property type="match status" value="1"/>
</dbReference>
<dbReference type="EMBL" id="SJOL01003260">
    <property type="protein sequence ID" value="TGZ72830.1"/>
    <property type="molecule type" value="Genomic_DNA"/>
</dbReference>
<dbReference type="GO" id="GO:0005634">
    <property type="term" value="C:nucleus"/>
    <property type="evidence" value="ECO:0007669"/>
    <property type="project" value="TreeGrafter"/>
</dbReference>
<dbReference type="PANTHER" id="PTHR46551">
    <property type="entry name" value="SAP DOMAIN-CONTAINING RIBONUCLEOPROTEIN"/>
    <property type="match status" value="1"/>
</dbReference>
<name>A0A4S2M8P2_OPIFE</name>
<dbReference type="Pfam" id="PF02037">
    <property type="entry name" value="SAP"/>
    <property type="match status" value="1"/>
</dbReference>
<dbReference type="InterPro" id="IPR003034">
    <property type="entry name" value="SAP_dom"/>
</dbReference>
<dbReference type="GO" id="GO:0016973">
    <property type="term" value="P:poly(A)+ mRNA export from nucleus"/>
    <property type="evidence" value="ECO:0007669"/>
    <property type="project" value="TreeGrafter"/>
</dbReference>
<protein>
    <recommendedName>
        <fullName evidence="4">SAP domain-containing protein</fullName>
    </recommendedName>
</protein>
<dbReference type="Gene3D" id="1.10.720.30">
    <property type="entry name" value="SAP domain"/>
    <property type="match status" value="1"/>
</dbReference>
<dbReference type="InterPro" id="IPR036361">
    <property type="entry name" value="SAP_dom_sf"/>
</dbReference>
<feature type="compositionally biased region" description="Polar residues" evidence="3">
    <location>
        <begin position="98"/>
        <end position="110"/>
    </location>
</feature>
<dbReference type="Proteomes" id="UP000308267">
    <property type="component" value="Unassembled WGS sequence"/>
</dbReference>
<dbReference type="SMART" id="SM00513">
    <property type="entry name" value="SAP"/>
    <property type="match status" value="1"/>
</dbReference>
<dbReference type="STRING" id="147828.A0A4S2M8P2"/>
<evidence type="ECO:0000256" key="1">
    <source>
        <dbReference type="ARBA" id="ARBA00022553"/>
    </source>
</evidence>
<feature type="compositionally biased region" description="Polar residues" evidence="3">
    <location>
        <begin position="265"/>
        <end position="283"/>
    </location>
</feature>
<organism evidence="5 6">
    <name type="scientific">Opisthorchis felineus</name>
    <dbReference type="NCBI Taxonomy" id="147828"/>
    <lineage>
        <taxon>Eukaryota</taxon>
        <taxon>Metazoa</taxon>
        <taxon>Spiralia</taxon>
        <taxon>Lophotrochozoa</taxon>
        <taxon>Platyhelminthes</taxon>
        <taxon>Trematoda</taxon>
        <taxon>Digenea</taxon>
        <taxon>Opisthorchiida</taxon>
        <taxon>Opisthorchiata</taxon>
        <taxon>Opisthorchiidae</taxon>
        <taxon>Opisthorchis</taxon>
    </lineage>
</organism>
<reference evidence="5 6" key="1">
    <citation type="journal article" date="2019" name="BMC Genomics">
        <title>New insights from Opisthorchis felineus genome: update on genomics of the epidemiologically important liver flukes.</title>
        <authorList>
            <person name="Ershov N.I."/>
            <person name="Mordvinov V.A."/>
            <person name="Prokhortchouk E.B."/>
            <person name="Pakharukova M.Y."/>
            <person name="Gunbin K.V."/>
            <person name="Ustyantsev K."/>
            <person name="Genaev M.A."/>
            <person name="Blinov A.G."/>
            <person name="Mazur A."/>
            <person name="Boulygina E."/>
            <person name="Tsygankova S."/>
            <person name="Khrameeva E."/>
            <person name="Chekanov N."/>
            <person name="Fan G."/>
            <person name="Xiao A."/>
            <person name="Zhang H."/>
            <person name="Xu X."/>
            <person name="Yang H."/>
            <person name="Solovyev V."/>
            <person name="Lee S.M."/>
            <person name="Liu X."/>
            <person name="Afonnikov D.A."/>
            <person name="Skryabin K.G."/>
        </authorList>
    </citation>
    <scope>NUCLEOTIDE SEQUENCE [LARGE SCALE GENOMIC DNA]</scope>
    <source>
        <strain evidence="5">AK-0245</strain>
        <tissue evidence="5">Whole organism</tissue>
    </source>
</reference>